<evidence type="ECO:0000259" key="1">
    <source>
        <dbReference type="Pfam" id="PF00534"/>
    </source>
</evidence>
<evidence type="ECO:0000313" key="2">
    <source>
        <dbReference type="EMBL" id="MFC5543997.1"/>
    </source>
</evidence>
<dbReference type="InterPro" id="IPR050194">
    <property type="entry name" value="Glycosyltransferase_grp1"/>
</dbReference>
<protein>
    <submittedName>
        <fullName evidence="2">Glycosyltransferase family 4 protein</fullName>
        <ecNumber evidence="2">2.4.-.-</ecNumber>
    </submittedName>
</protein>
<accession>A0ABW0RLZ7</accession>
<dbReference type="Proteomes" id="UP001596055">
    <property type="component" value="Unassembled WGS sequence"/>
</dbReference>
<gene>
    <name evidence="2" type="ORF">ACFPQA_02935</name>
</gene>
<dbReference type="Pfam" id="PF00534">
    <property type="entry name" value="Glycos_transf_1"/>
    <property type="match status" value="1"/>
</dbReference>
<keyword evidence="3" id="KW-1185">Reference proteome</keyword>
<name>A0ABW0RLZ7_9GAMM</name>
<sequence>MIRVGITELHGIAQEIMANPPEGIEYVEVKSKKKWTDFFIRSPAKGVLNFFEGEDCDILEAPLFPILTNKPWIYTPARFSGATSFTFLGMPIPPFIKVFLVKLLFKRKNFIKLIFKSEAGANTLKTYAKITDEDFLKKVDIVYPCMRRVEDSLVRYNKKNITFLFSGDFFLKGGASVVDAFEKLQKEFNNIKLYICSSPDLRIKNKELRDRFFLKISSNPDITFGPVDRNTMLNEILPNSDVFVSPTFQEAFGFAILEASAYGLPVISTRHFAIPEIIQDNVSGFLIETEQYSFIKNGKVCILKDIPEDFHNYLTNEVYFKMKYFIENPEQIEIMGRSGLSIAREKFSFEKRNQKMKSIYEKGLEDFLGHNRLT</sequence>
<organism evidence="2 3">
    <name type="scientific">Marinobacter koreensis</name>
    <dbReference type="NCBI Taxonomy" id="335974"/>
    <lineage>
        <taxon>Bacteria</taxon>
        <taxon>Pseudomonadati</taxon>
        <taxon>Pseudomonadota</taxon>
        <taxon>Gammaproteobacteria</taxon>
        <taxon>Pseudomonadales</taxon>
        <taxon>Marinobacteraceae</taxon>
        <taxon>Marinobacter</taxon>
    </lineage>
</organism>
<dbReference type="PANTHER" id="PTHR45947">
    <property type="entry name" value="SULFOQUINOVOSYL TRANSFERASE SQD2"/>
    <property type="match status" value="1"/>
</dbReference>
<evidence type="ECO:0000313" key="3">
    <source>
        <dbReference type="Proteomes" id="UP001596055"/>
    </source>
</evidence>
<feature type="domain" description="Glycosyl transferase family 1" evidence="1">
    <location>
        <begin position="157"/>
        <end position="291"/>
    </location>
</feature>
<dbReference type="EC" id="2.4.-.-" evidence="2"/>
<comment type="caution">
    <text evidence="2">The sequence shown here is derived from an EMBL/GenBank/DDBJ whole genome shotgun (WGS) entry which is preliminary data.</text>
</comment>
<reference evidence="3" key="1">
    <citation type="journal article" date="2019" name="Int. J. Syst. Evol. Microbiol.">
        <title>The Global Catalogue of Microorganisms (GCM) 10K type strain sequencing project: providing services to taxonomists for standard genome sequencing and annotation.</title>
        <authorList>
            <consortium name="The Broad Institute Genomics Platform"/>
            <consortium name="The Broad Institute Genome Sequencing Center for Infectious Disease"/>
            <person name="Wu L."/>
            <person name="Ma J."/>
        </authorList>
    </citation>
    <scope>NUCLEOTIDE SEQUENCE [LARGE SCALE GENOMIC DNA]</scope>
    <source>
        <strain evidence="3">CGMCC 4.1799</strain>
    </source>
</reference>
<dbReference type="GO" id="GO:0016757">
    <property type="term" value="F:glycosyltransferase activity"/>
    <property type="evidence" value="ECO:0007669"/>
    <property type="project" value="UniProtKB-KW"/>
</dbReference>
<dbReference type="SUPFAM" id="SSF53756">
    <property type="entry name" value="UDP-Glycosyltransferase/glycogen phosphorylase"/>
    <property type="match status" value="1"/>
</dbReference>
<keyword evidence="2" id="KW-0328">Glycosyltransferase</keyword>
<dbReference type="Gene3D" id="3.40.50.2000">
    <property type="entry name" value="Glycogen Phosphorylase B"/>
    <property type="match status" value="1"/>
</dbReference>
<dbReference type="InterPro" id="IPR001296">
    <property type="entry name" value="Glyco_trans_1"/>
</dbReference>
<dbReference type="PANTHER" id="PTHR45947:SF3">
    <property type="entry name" value="SULFOQUINOVOSYL TRANSFERASE SQD2"/>
    <property type="match status" value="1"/>
</dbReference>
<proteinExistence type="predicted"/>
<dbReference type="RefSeq" id="WP_248158198.1">
    <property type="nucleotide sequence ID" value="NZ_JAKZAJ010000003.1"/>
</dbReference>
<keyword evidence="2" id="KW-0808">Transferase</keyword>
<dbReference type="CDD" id="cd03801">
    <property type="entry name" value="GT4_PimA-like"/>
    <property type="match status" value="1"/>
</dbReference>
<dbReference type="EMBL" id="JBHSNL010000001">
    <property type="protein sequence ID" value="MFC5543997.1"/>
    <property type="molecule type" value="Genomic_DNA"/>
</dbReference>